<evidence type="ECO:0000313" key="1">
    <source>
        <dbReference type="EMBL" id="HGK27924.1"/>
    </source>
</evidence>
<dbReference type="EMBL" id="DSUT01000058">
    <property type="protein sequence ID" value="HGK27924.1"/>
    <property type="molecule type" value="Genomic_DNA"/>
</dbReference>
<dbReference type="SUPFAM" id="SSF110296">
    <property type="entry name" value="Oligoxyloglucan reducing end-specific cellobiohydrolase"/>
    <property type="match status" value="1"/>
</dbReference>
<name>A0A7C4CDF4_UNCW3</name>
<dbReference type="AlphaFoldDB" id="A0A7C4CDF4"/>
<dbReference type="InterPro" id="IPR015943">
    <property type="entry name" value="WD40/YVTN_repeat-like_dom_sf"/>
</dbReference>
<gene>
    <name evidence="1" type="ORF">ENS41_03115</name>
</gene>
<evidence type="ECO:0008006" key="2">
    <source>
        <dbReference type="Google" id="ProtNLM"/>
    </source>
</evidence>
<protein>
    <recommendedName>
        <fullName evidence="2">T9SS type A sorting domain-containing protein</fullName>
    </recommendedName>
</protein>
<proteinExistence type="predicted"/>
<sequence>MAQAETNVIYAGGHVAGQGAVYYSTNYGRNWTRTTTSPDDTVFSLAVDEEDASRVYAATPRGVFVTSNRGVSWTRLPTGNGLRSVVALPGSPDTVFCGGGSGVQVSGDRGQTWTSMNQGLTSTRVTCLGFGPGRLVAGTADAACFAWQFGTGVGNVSVPPVEEDRLTLRPSLGSGVLEMCAPASIGRVARVRFMDISGKVALVVRPEGNVSSVDARALIPGIYFVEAEGERGRAVNRVLIVRQRR</sequence>
<reference evidence="1" key="1">
    <citation type="journal article" date="2020" name="mSystems">
        <title>Genome- and Community-Level Interaction Insights into Carbon Utilization and Element Cycling Functions of Hydrothermarchaeota in Hydrothermal Sediment.</title>
        <authorList>
            <person name="Zhou Z."/>
            <person name="Liu Y."/>
            <person name="Xu W."/>
            <person name="Pan J."/>
            <person name="Luo Z.H."/>
            <person name="Li M."/>
        </authorList>
    </citation>
    <scope>NUCLEOTIDE SEQUENCE [LARGE SCALE GENOMIC DNA]</scope>
    <source>
        <strain evidence="1">SpSt-488</strain>
    </source>
</reference>
<organism evidence="1">
    <name type="scientific">candidate division WOR-3 bacterium</name>
    <dbReference type="NCBI Taxonomy" id="2052148"/>
    <lineage>
        <taxon>Bacteria</taxon>
        <taxon>Bacteria division WOR-3</taxon>
    </lineage>
</organism>
<comment type="caution">
    <text evidence="1">The sequence shown here is derived from an EMBL/GenBank/DDBJ whole genome shotgun (WGS) entry which is preliminary data.</text>
</comment>
<dbReference type="Gene3D" id="2.130.10.10">
    <property type="entry name" value="YVTN repeat-like/Quinoprotein amine dehydrogenase"/>
    <property type="match status" value="1"/>
</dbReference>
<accession>A0A7C4CDF4</accession>